<evidence type="ECO:0000256" key="3">
    <source>
        <dbReference type="ARBA" id="ARBA00022679"/>
    </source>
</evidence>
<dbReference type="GO" id="GO:0008276">
    <property type="term" value="F:protein methyltransferase activity"/>
    <property type="evidence" value="ECO:0007669"/>
    <property type="project" value="TreeGrafter"/>
</dbReference>
<comment type="caution">
    <text evidence="7">The sequence shown here is derived from an EMBL/GenBank/DDBJ whole genome shotgun (WGS) entry which is preliminary data.</text>
</comment>
<keyword evidence="3 7" id="KW-0808">Transferase</keyword>
<protein>
    <submittedName>
        <fullName evidence="7">Protein methyltransferase</fullName>
    </submittedName>
</protein>
<dbReference type="GO" id="GO:0003676">
    <property type="term" value="F:nucleic acid binding"/>
    <property type="evidence" value="ECO:0007669"/>
    <property type="project" value="InterPro"/>
</dbReference>
<evidence type="ECO:0000259" key="5">
    <source>
        <dbReference type="Pfam" id="PF05175"/>
    </source>
</evidence>
<dbReference type="GO" id="GO:0035657">
    <property type="term" value="C:eRF1 methyltransferase complex"/>
    <property type="evidence" value="ECO:0007669"/>
    <property type="project" value="TreeGrafter"/>
</dbReference>
<gene>
    <name evidence="7" type="ORF">ENT89_03240</name>
    <name evidence="6" type="ORF">ENX77_01830</name>
</gene>
<dbReference type="CDD" id="cd02440">
    <property type="entry name" value="AdoMet_MTases"/>
    <property type="match status" value="1"/>
</dbReference>
<dbReference type="PROSITE" id="PS00092">
    <property type="entry name" value="N6_MTASE"/>
    <property type="match status" value="1"/>
</dbReference>
<feature type="domain" description="Methyltransferase small" evidence="5">
    <location>
        <begin position="9"/>
        <end position="96"/>
    </location>
</feature>
<dbReference type="PANTHER" id="PTHR45875">
    <property type="entry name" value="METHYLTRANSFERASE N6AMT1"/>
    <property type="match status" value="1"/>
</dbReference>
<dbReference type="PANTHER" id="PTHR45875:SF1">
    <property type="entry name" value="METHYLTRANSFERASE N6AMT1"/>
    <property type="match status" value="1"/>
</dbReference>
<evidence type="ECO:0000256" key="1">
    <source>
        <dbReference type="ARBA" id="ARBA00006149"/>
    </source>
</evidence>
<organism evidence="7">
    <name type="scientific">Geoglobus ahangari</name>
    <dbReference type="NCBI Taxonomy" id="113653"/>
    <lineage>
        <taxon>Archaea</taxon>
        <taxon>Methanobacteriati</taxon>
        <taxon>Methanobacteriota</taxon>
        <taxon>Archaeoglobi</taxon>
        <taxon>Archaeoglobales</taxon>
        <taxon>Archaeoglobaceae</taxon>
        <taxon>Geoglobus</taxon>
    </lineage>
</organism>
<dbReference type="EMBL" id="DTPI01000008">
    <property type="protein sequence ID" value="HGE65857.1"/>
    <property type="molecule type" value="Genomic_DNA"/>
</dbReference>
<dbReference type="InterPro" id="IPR002052">
    <property type="entry name" value="DNA_methylase_N6_adenine_CS"/>
</dbReference>
<sequence>MIYPPSEDSELLLETVLKEVKPEDEVLEVGVGSGFVSERIKDKCRFLVATDINPFAVKLVKRKGIEVIRTDLFEGIRKKFSLILFNPPYLELEEEEKRGDWLEKAIDGGKKGIEVICRFLDKVREVLSENGRIILIVSSFNTPWVFREIERRKFNWEIVGEKKLFFEKLYALRLTAVKEPH</sequence>
<comment type="similarity">
    <text evidence="1">Belongs to the eukaryotic/archaeal PrmC-related family.</text>
</comment>
<name>A0A7C4W3D2_9EURY</name>
<evidence type="ECO:0000256" key="4">
    <source>
        <dbReference type="ARBA" id="ARBA00022691"/>
    </source>
</evidence>
<dbReference type="InterPro" id="IPR007848">
    <property type="entry name" value="Small_mtfrase_dom"/>
</dbReference>
<dbReference type="Gene3D" id="3.40.50.150">
    <property type="entry name" value="Vaccinia Virus protein VP39"/>
    <property type="match status" value="1"/>
</dbReference>
<dbReference type="GO" id="GO:0032259">
    <property type="term" value="P:methylation"/>
    <property type="evidence" value="ECO:0007669"/>
    <property type="project" value="UniProtKB-KW"/>
</dbReference>
<keyword evidence="2 7" id="KW-0489">Methyltransferase</keyword>
<reference evidence="7" key="1">
    <citation type="journal article" date="2020" name="mSystems">
        <title>Genome- and Community-Level Interaction Insights into Carbon Utilization and Element Cycling Functions of Hydrothermarchaeota in Hydrothermal Sediment.</title>
        <authorList>
            <person name="Zhou Z."/>
            <person name="Liu Y."/>
            <person name="Xu W."/>
            <person name="Pan J."/>
            <person name="Luo Z.H."/>
            <person name="Li M."/>
        </authorList>
    </citation>
    <scope>NUCLEOTIDE SEQUENCE [LARGE SCALE GENOMIC DNA]</scope>
    <source>
        <strain evidence="7">SpSt-62</strain>
        <strain evidence="6">SpSt-97</strain>
    </source>
</reference>
<evidence type="ECO:0000313" key="7">
    <source>
        <dbReference type="EMBL" id="HGU59198.1"/>
    </source>
</evidence>
<accession>A0A7C4W3D2</accession>
<proteinExistence type="inferred from homology"/>
<dbReference type="Pfam" id="PF05175">
    <property type="entry name" value="MTS"/>
    <property type="match status" value="1"/>
</dbReference>
<keyword evidence="4" id="KW-0949">S-adenosyl-L-methionine</keyword>
<dbReference type="InterPro" id="IPR004557">
    <property type="entry name" value="PrmC-related"/>
</dbReference>
<dbReference type="NCBIfam" id="TIGR00537">
    <property type="entry name" value="hemK_rel_arch"/>
    <property type="match status" value="1"/>
</dbReference>
<dbReference type="SUPFAM" id="SSF53335">
    <property type="entry name" value="S-adenosyl-L-methionine-dependent methyltransferases"/>
    <property type="match status" value="1"/>
</dbReference>
<dbReference type="InterPro" id="IPR052190">
    <property type="entry name" value="Euk-Arch_PrmC-MTase"/>
</dbReference>
<dbReference type="InterPro" id="IPR029063">
    <property type="entry name" value="SAM-dependent_MTases_sf"/>
</dbReference>
<dbReference type="GO" id="GO:0008757">
    <property type="term" value="F:S-adenosylmethionine-dependent methyltransferase activity"/>
    <property type="evidence" value="ECO:0007669"/>
    <property type="project" value="TreeGrafter"/>
</dbReference>
<evidence type="ECO:0000256" key="2">
    <source>
        <dbReference type="ARBA" id="ARBA00022603"/>
    </source>
</evidence>
<evidence type="ECO:0000313" key="6">
    <source>
        <dbReference type="EMBL" id="HGE65857.1"/>
    </source>
</evidence>
<dbReference type="AlphaFoldDB" id="A0A7C4W3D2"/>
<dbReference type="EMBL" id="DTAK01000017">
    <property type="protein sequence ID" value="HGU59198.1"/>
    <property type="molecule type" value="Genomic_DNA"/>
</dbReference>